<keyword evidence="3" id="KW-0732">Signal</keyword>
<dbReference type="PANTHER" id="PTHR33236">
    <property type="entry name" value="INTRAFLAGELLAR TRANSPORT PROTEIN 122 FAMILY PROTEIN-RELATED"/>
    <property type="match status" value="1"/>
</dbReference>
<dbReference type="AlphaFoldDB" id="A0A336MR10"/>
<organism evidence="5">
    <name type="scientific">Culicoides sonorensis</name>
    <name type="common">Biting midge</name>
    <dbReference type="NCBI Taxonomy" id="179676"/>
    <lineage>
        <taxon>Eukaryota</taxon>
        <taxon>Metazoa</taxon>
        <taxon>Ecdysozoa</taxon>
        <taxon>Arthropoda</taxon>
        <taxon>Hexapoda</taxon>
        <taxon>Insecta</taxon>
        <taxon>Pterygota</taxon>
        <taxon>Neoptera</taxon>
        <taxon>Endopterygota</taxon>
        <taxon>Diptera</taxon>
        <taxon>Nematocera</taxon>
        <taxon>Chironomoidea</taxon>
        <taxon>Ceratopogonidae</taxon>
        <taxon>Ceratopogoninae</taxon>
        <taxon>Culicoides</taxon>
        <taxon>Monoculicoides</taxon>
    </lineage>
</organism>
<dbReference type="OMA" id="KGECAMG"/>
<dbReference type="InterPro" id="IPR058698">
    <property type="entry name" value="CUB_metazoa"/>
</dbReference>
<gene>
    <name evidence="5" type="primary">CSON005277</name>
</gene>
<keyword evidence="1 2" id="KW-1015">Disulfide bond</keyword>
<feature type="domain" description="CUB" evidence="4">
    <location>
        <begin position="149"/>
        <end position="277"/>
    </location>
</feature>
<dbReference type="PANTHER" id="PTHR33236:SF4">
    <property type="entry name" value="CUB DOMAIN-CONTAINING PROTEIN"/>
    <property type="match status" value="1"/>
</dbReference>
<dbReference type="PROSITE" id="PS01180">
    <property type="entry name" value="CUB"/>
    <property type="match status" value="1"/>
</dbReference>
<evidence type="ECO:0000256" key="3">
    <source>
        <dbReference type="SAM" id="SignalP"/>
    </source>
</evidence>
<dbReference type="Gene3D" id="2.60.120.290">
    <property type="entry name" value="Spermadhesin, CUB domain"/>
    <property type="match status" value="1"/>
</dbReference>
<sequence length="534" mass="58627">MKKTNSFLSILIILLLNVLKVHLSPSSTNVKKSLDIKSFGFNKNYDIWDDAPKKKERFFLDKTEINNDKLYGDVDTDGHKLIENNKNFTMRKSKVLNILAQPNEDECTSNDGLHTGVCLNVYECRIQGGRSKGDCALGFGVCCVFIATCDEEIKNNITYFMSPKFPSLLPKDMTSCALKIMPVHPDISQIRLDFVHFALGQPNRRTGECDGDIMRLGGGVLENFFLCGENTGQHVYLDVNPKARDGGIVEVLMNFTSNAFNSRLWEIRVTQIPFSQRAPSGCLQYFTEPEGILKTFNFAENGRHLAGQNYKACFRQNPGTCSIAYEPCNEQSFRIGPSLLDDDSGGGGGGLTDSFGGIQTGLGENPAVLGDLQSAASDTQTIEQANPADNLISNDENTIEGSGDDGVDTGGIFSDFPGFSTFRDIFFSFRSMRSNKYHKIKTIADARQLYSTCTDRITMPCIIEDFIGVGMGEVPSCVPVHCGLSLCPPGISPCRLESSVTPFRLGIRFGSGARKGSPEDNIGACLRYFQMPCG</sequence>
<protein>
    <submittedName>
        <fullName evidence="5">CSON005277 protein</fullName>
    </submittedName>
</protein>
<accession>A0A336MR10</accession>
<feature type="signal peptide" evidence="3">
    <location>
        <begin position="1"/>
        <end position="23"/>
    </location>
</feature>
<feature type="chain" id="PRO_5016309055" evidence="3">
    <location>
        <begin position="24"/>
        <end position="534"/>
    </location>
</feature>
<evidence type="ECO:0000256" key="2">
    <source>
        <dbReference type="PROSITE-ProRule" id="PRU00059"/>
    </source>
</evidence>
<name>A0A336MR10_CULSO</name>
<dbReference type="Pfam" id="PF26080">
    <property type="entry name" value="CUB_animal"/>
    <property type="match status" value="1"/>
</dbReference>
<evidence type="ECO:0000259" key="4">
    <source>
        <dbReference type="PROSITE" id="PS01180"/>
    </source>
</evidence>
<dbReference type="InterPro" id="IPR035914">
    <property type="entry name" value="Sperma_CUB_dom_sf"/>
</dbReference>
<reference evidence="5" key="1">
    <citation type="submission" date="2018-07" db="EMBL/GenBank/DDBJ databases">
        <authorList>
            <person name="Quirk P.G."/>
            <person name="Krulwich T.A."/>
        </authorList>
    </citation>
    <scope>NUCLEOTIDE SEQUENCE</scope>
</reference>
<dbReference type="EMBL" id="UFQT01002101">
    <property type="protein sequence ID" value="SSX32676.1"/>
    <property type="molecule type" value="Genomic_DNA"/>
</dbReference>
<dbReference type="InterPro" id="IPR000859">
    <property type="entry name" value="CUB_dom"/>
</dbReference>
<proteinExistence type="predicted"/>
<evidence type="ECO:0000313" key="5">
    <source>
        <dbReference type="EMBL" id="SSX32676.1"/>
    </source>
</evidence>
<comment type="caution">
    <text evidence="2">Lacks conserved residue(s) required for the propagation of feature annotation.</text>
</comment>
<dbReference type="VEuPathDB" id="VectorBase:CSON005277"/>
<evidence type="ECO:0000256" key="1">
    <source>
        <dbReference type="ARBA" id="ARBA00023157"/>
    </source>
</evidence>
<feature type="disulfide bond" evidence="2">
    <location>
        <begin position="149"/>
        <end position="176"/>
    </location>
</feature>